<comment type="caution">
    <text evidence="1">The sequence shown here is derived from an EMBL/GenBank/DDBJ whole genome shotgun (WGS) entry which is preliminary data.</text>
</comment>
<keyword evidence="2" id="KW-1185">Reference proteome</keyword>
<feature type="non-terminal residue" evidence="1">
    <location>
        <position position="1"/>
    </location>
</feature>
<name>A0ACA9PTC8_9GLOM</name>
<sequence length="174" mass="19195">LTRQRWSNVVFHSSKTNTTEIVVDGLIFGNGINTNWDYSHVFVGTVGTGELLVYERKPDNKLKLLEAVQVEHAIDNVNVDPVTGEVYLAAINSVTDMYLHLSGIKDAKLAFSVLKVSNNTGENKFYGIKYEKKKIFEDDGTLFGAVSVAAGDSVRKVMLLGSFHTPGVIRCELN</sequence>
<protein>
    <submittedName>
        <fullName evidence="1">30959_t:CDS:1</fullName>
    </submittedName>
</protein>
<accession>A0ACA9PTC8</accession>
<proteinExistence type="predicted"/>
<evidence type="ECO:0000313" key="1">
    <source>
        <dbReference type="EMBL" id="CAG8718727.1"/>
    </source>
</evidence>
<reference evidence="1" key="1">
    <citation type="submission" date="2021-06" db="EMBL/GenBank/DDBJ databases">
        <authorList>
            <person name="Kallberg Y."/>
            <person name="Tangrot J."/>
            <person name="Rosling A."/>
        </authorList>
    </citation>
    <scope>NUCLEOTIDE SEQUENCE</scope>
    <source>
        <strain evidence="1">MA461A</strain>
    </source>
</reference>
<dbReference type="Proteomes" id="UP000789920">
    <property type="component" value="Unassembled WGS sequence"/>
</dbReference>
<gene>
    <name evidence="1" type="ORF">RPERSI_LOCUS11114</name>
</gene>
<organism evidence="1 2">
    <name type="scientific">Racocetra persica</name>
    <dbReference type="NCBI Taxonomy" id="160502"/>
    <lineage>
        <taxon>Eukaryota</taxon>
        <taxon>Fungi</taxon>
        <taxon>Fungi incertae sedis</taxon>
        <taxon>Mucoromycota</taxon>
        <taxon>Glomeromycotina</taxon>
        <taxon>Glomeromycetes</taxon>
        <taxon>Diversisporales</taxon>
        <taxon>Gigasporaceae</taxon>
        <taxon>Racocetra</taxon>
    </lineage>
</organism>
<dbReference type="EMBL" id="CAJVQC010022586">
    <property type="protein sequence ID" value="CAG8718727.1"/>
    <property type="molecule type" value="Genomic_DNA"/>
</dbReference>
<evidence type="ECO:0000313" key="2">
    <source>
        <dbReference type="Proteomes" id="UP000789920"/>
    </source>
</evidence>